<proteinExistence type="inferred from homology"/>
<dbReference type="Gene3D" id="2.30.140.10">
    <property type="entry name" value="Spermidine synthase, tetramerisation domain"/>
    <property type="match status" value="1"/>
</dbReference>
<keyword evidence="8" id="KW-0865">Zymogen</keyword>
<feature type="binding site" evidence="12">
    <location>
        <position position="293"/>
    </location>
    <ligand>
        <name>S-methyl-5'-thioadenosine</name>
        <dbReference type="ChEBI" id="CHEBI:17509"/>
    </ligand>
</feature>
<evidence type="ECO:0000256" key="5">
    <source>
        <dbReference type="ARBA" id="ARBA00022813"/>
    </source>
</evidence>
<dbReference type="InterPro" id="IPR029063">
    <property type="entry name" value="SAM-dependent_MTases_sf"/>
</dbReference>
<keyword evidence="6 12" id="KW-0745">Spermidine biosynthesis</keyword>
<keyword evidence="7 12" id="KW-0620">Polyamine biosynthesis</keyword>
<evidence type="ECO:0000256" key="8">
    <source>
        <dbReference type="ARBA" id="ARBA00023145"/>
    </source>
</evidence>
<sequence length="420" mass="46722">MQGLHLTGDLYNCNCSEAILIDLPMLEGICRQATLDAGLTIVDDKFFLFPDVDGQPGGITGTLLLAESHLAIHTWPERRGVTLDVYVCNYMQDNSGKARALFDRLVQTLRPETWQGEEILRGDLAQPEAVRRELLREWSTPNSVFGTRPQKQLEARQTEFQRVDVYDTPDFGRLFRLDGRFMTSERDEFIYHECMVHPAALAHAAPRRALVLGGGDGGSSEELLKHPGMERVVMAELDPAVIEIAKAYLQRVHRGVFDDPRLEVKVGDGFAFVRDTDETFDLIVLDLTDPDTPAEQLYTADFFRMCQRILAPGGALSLHIGSPVYGEANVRRLAGALREVFTHVRPMTAFVPLYGSLWAMAVASDALDPAALDGEQVDARLRERGIDDLAYYDGTAHPGLFALPRYVRRLTDPAAADAAH</sequence>
<comment type="caution">
    <text evidence="12">Lacks conserved residue(s) required for the propagation of feature annotation.</text>
</comment>
<dbReference type="GO" id="GO:0010487">
    <property type="term" value="F:thermospermine synthase activity"/>
    <property type="evidence" value="ECO:0007669"/>
    <property type="project" value="UniProtKB-ARBA"/>
</dbReference>
<evidence type="ECO:0000256" key="7">
    <source>
        <dbReference type="ARBA" id="ARBA00023115"/>
    </source>
</evidence>
<dbReference type="InterPro" id="IPR042286">
    <property type="entry name" value="AdoMetDC_C"/>
</dbReference>
<dbReference type="PANTHER" id="PTHR43317">
    <property type="entry name" value="THERMOSPERMINE SYNTHASE ACAULIS5"/>
    <property type="match status" value="1"/>
</dbReference>
<accession>A0A556AMQ5</accession>
<dbReference type="PANTHER" id="PTHR43317:SF1">
    <property type="entry name" value="THERMOSPERMINE SYNTHASE ACAULIS5"/>
    <property type="match status" value="1"/>
</dbReference>
<evidence type="ECO:0000256" key="3">
    <source>
        <dbReference type="ARBA" id="ARBA00022679"/>
    </source>
</evidence>
<feature type="domain" description="PABS" evidence="14">
    <location>
        <begin position="132"/>
        <end position="365"/>
    </location>
</feature>
<evidence type="ECO:0000256" key="4">
    <source>
        <dbReference type="ARBA" id="ARBA00022793"/>
    </source>
</evidence>
<keyword evidence="4" id="KW-0210">Decarboxylase</keyword>
<evidence type="ECO:0000256" key="2">
    <source>
        <dbReference type="ARBA" id="ARBA00007867"/>
    </source>
</evidence>
<dbReference type="SUPFAM" id="SSF53335">
    <property type="entry name" value="S-adenosyl-L-methionine-dependent methyltransferases"/>
    <property type="match status" value="1"/>
</dbReference>
<comment type="catalytic activity">
    <reaction evidence="12">
        <text>S-adenosyl 3-(methylsulfanyl)propylamine + putrescine = S-methyl-5'-thioadenosine + spermidine + H(+)</text>
        <dbReference type="Rhea" id="RHEA:12721"/>
        <dbReference type="ChEBI" id="CHEBI:15378"/>
        <dbReference type="ChEBI" id="CHEBI:17509"/>
        <dbReference type="ChEBI" id="CHEBI:57443"/>
        <dbReference type="ChEBI" id="CHEBI:57834"/>
        <dbReference type="ChEBI" id="CHEBI:326268"/>
        <dbReference type="EC" id="2.5.1.16"/>
    </reaction>
</comment>
<keyword evidence="9" id="KW-0456">Lyase</keyword>
<dbReference type="InterPro" id="IPR030374">
    <property type="entry name" value="PABS"/>
</dbReference>
<evidence type="ECO:0000256" key="6">
    <source>
        <dbReference type="ARBA" id="ARBA00023066"/>
    </source>
</evidence>
<dbReference type="Proteomes" id="UP000318405">
    <property type="component" value="Unassembled WGS sequence"/>
</dbReference>
<dbReference type="InterPro" id="IPR016067">
    <property type="entry name" value="S-AdoMet_deCO2ase_core"/>
</dbReference>
<dbReference type="HAMAP" id="MF_00198">
    <property type="entry name" value="Spermidine_synth"/>
    <property type="match status" value="1"/>
</dbReference>
<protein>
    <recommendedName>
        <fullName evidence="12">Polyamine aminopropyltransferase</fullName>
    </recommendedName>
    <alternativeName>
        <fullName evidence="12">Putrescine aminopropyltransferase</fullName>
        <shortName evidence="12">PAPT</shortName>
    </alternativeName>
    <alternativeName>
        <fullName evidence="12">Spermidine synthase</fullName>
        <shortName evidence="12">SPDS</shortName>
        <shortName evidence="12">SPDSY</shortName>
        <ecNumber evidence="12">2.5.1.16</ecNumber>
    </alternativeName>
</protein>
<gene>
    <name evidence="12 15" type="primary">speE</name>
    <name evidence="15" type="ORF">FOZ76_12700</name>
</gene>
<feature type="binding site" evidence="12">
    <location>
        <position position="236"/>
    </location>
    <ligand>
        <name>S-methyl-5'-thioadenosine</name>
        <dbReference type="ChEBI" id="CHEBI:17509"/>
    </ligand>
</feature>
<dbReference type="InterPro" id="IPR042284">
    <property type="entry name" value="AdoMetDC_N"/>
</dbReference>
<keyword evidence="11" id="KW-0670">Pyruvate</keyword>
<dbReference type="GO" id="GO:0004766">
    <property type="term" value="F:spermidine synthase activity"/>
    <property type="evidence" value="ECO:0007669"/>
    <property type="project" value="UniProtKB-UniRule"/>
</dbReference>
<feature type="binding site" evidence="12">
    <location>
        <begin position="268"/>
        <end position="269"/>
    </location>
    <ligand>
        <name>S-methyl-5'-thioadenosine</name>
        <dbReference type="ChEBI" id="CHEBI:17509"/>
    </ligand>
</feature>
<dbReference type="OrthoDB" id="9793120at2"/>
<evidence type="ECO:0000313" key="16">
    <source>
        <dbReference type="Proteomes" id="UP000318405"/>
    </source>
</evidence>
<dbReference type="Gene3D" id="3.30.160.750">
    <property type="match status" value="1"/>
</dbReference>
<dbReference type="AlphaFoldDB" id="A0A556AMQ5"/>
<dbReference type="GO" id="GO:0004014">
    <property type="term" value="F:adenosylmethionine decarboxylase activity"/>
    <property type="evidence" value="ECO:0007669"/>
    <property type="project" value="InterPro"/>
</dbReference>
<evidence type="ECO:0000313" key="15">
    <source>
        <dbReference type="EMBL" id="TSH94169.1"/>
    </source>
</evidence>
<feature type="binding site" evidence="12">
    <location>
        <position position="216"/>
    </location>
    <ligand>
        <name>spermidine</name>
        <dbReference type="ChEBI" id="CHEBI:57834"/>
    </ligand>
</feature>
<keyword evidence="16" id="KW-1185">Reference proteome</keyword>
<dbReference type="CDD" id="cd02440">
    <property type="entry name" value="AdoMet_MTases"/>
    <property type="match status" value="1"/>
</dbReference>
<organism evidence="15 16">
    <name type="scientific">Verticiella sediminum</name>
    <dbReference type="NCBI Taxonomy" id="1247510"/>
    <lineage>
        <taxon>Bacteria</taxon>
        <taxon>Pseudomonadati</taxon>
        <taxon>Pseudomonadota</taxon>
        <taxon>Betaproteobacteria</taxon>
        <taxon>Burkholderiales</taxon>
        <taxon>Alcaligenaceae</taxon>
        <taxon>Verticiella</taxon>
    </lineage>
</organism>
<dbReference type="EC" id="2.5.1.16" evidence="12"/>
<evidence type="ECO:0000256" key="13">
    <source>
        <dbReference type="PROSITE-ProRule" id="PRU00354"/>
    </source>
</evidence>
<dbReference type="NCBIfam" id="NF002010">
    <property type="entry name" value="PRK00811.1"/>
    <property type="match status" value="1"/>
</dbReference>
<dbReference type="InterPro" id="IPR037163">
    <property type="entry name" value="Spermidine_synt_N_sf"/>
</dbReference>
<dbReference type="GO" id="GO:0008295">
    <property type="term" value="P:spermidine biosynthetic process"/>
    <property type="evidence" value="ECO:0007669"/>
    <property type="project" value="UniProtKB-UniRule"/>
</dbReference>
<comment type="pathway">
    <text evidence="12">Amine and polyamine biosynthesis; spermidine biosynthesis; spermidine from putrescine: step 1/1.</text>
</comment>
<evidence type="ECO:0000256" key="11">
    <source>
        <dbReference type="ARBA" id="ARBA00023317"/>
    </source>
</evidence>
<keyword evidence="3 12" id="KW-0808">Transferase</keyword>
<evidence type="ECO:0000256" key="12">
    <source>
        <dbReference type="HAMAP-Rule" id="MF_00198"/>
    </source>
</evidence>
<comment type="similarity">
    <text evidence="2 12">Belongs to the spermidine/spermine synthase family.</text>
</comment>
<dbReference type="PROSITE" id="PS51006">
    <property type="entry name" value="PABS_2"/>
    <property type="match status" value="1"/>
</dbReference>
<evidence type="ECO:0000256" key="9">
    <source>
        <dbReference type="ARBA" id="ARBA00023239"/>
    </source>
</evidence>
<name>A0A556AMQ5_9BURK</name>
<dbReference type="EMBL" id="VLTJ01000025">
    <property type="protein sequence ID" value="TSH94169.1"/>
    <property type="molecule type" value="Genomic_DNA"/>
</dbReference>
<keyword evidence="5" id="KW-0068">Autocatalytic cleavage</keyword>
<comment type="subunit">
    <text evidence="12">Homodimer or homotetramer.</text>
</comment>
<keyword evidence="10" id="KW-0704">Schiff base</keyword>
<dbReference type="Gene3D" id="3.30.360.110">
    <property type="entry name" value="S-adenosylmethionine decarboxylase domain"/>
    <property type="match status" value="1"/>
</dbReference>
<dbReference type="InterPro" id="IPR003826">
    <property type="entry name" value="AdoMetDC_fam_prok"/>
</dbReference>
<dbReference type="UniPathway" id="UPA00248">
    <property type="reaction ID" value="UER00314"/>
</dbReference>
<dbReference type="Gene3D" id="3.40.50.150">
    <property type="entry name" value="Vaccinia Virus protein VP39"/>
    <property type="match status" value="1"/>
</dbReference>
<dbReference type="InterPro" id="IPR001045">
    <property type="entry name" value="Spermi_synthase"/>
</dbReference>
<evidence type="ECO:0000259" key="14">
    <source>
        <dbReference type="PROSITE" id="PS51006"/>
    </source>
</evidence>
<feature type="active site" description="Proton acceptor" evidence="12 13">
    <location>
        <position position="286"/>
    </location>
</feature>
<dbReference type="SUPFAM" id="SSF56276">
    <property type="entry name" value="S-adenosylmethionine decarboxylase"/>
    <property type="match status" value="1"/>
</dbReference>
<feature type="binding site" evidence="12">
    <location>
        <position position="192"/>
    </location>
    <ligand>
        <name>spermidine</name>
        <dbReference type="ChEBI" id="CHEBI:57834"/>
    </ligand>
</feature>
<dbReference type="Pfam" id="PF01564">
    <property type="entry name" value="Spermine_synth"/>
    <property type="match status" value="1"/>
</dbReference>
<reference evidence="15 16" key="1">
    <citation type="submission" date="2019-07" db="EMBL/GenBank/DDBJ databases">
        <title>Qingshengfaniella alkalisoli gen. nov., sp. nov., isolated from saline soil.</title>
        <authorList>
            <person name="Xu L."/>
            <person name="Huang X.-X."/>
            <person name="Sun J.-Q."/>
        </authorList>
    </citation>
    <scope>NUCLEOTIDE SEQUENCE [LARGE SCALE GENOMIC DNA]</scope>
    <source>
        <strain evidence="15 16">DSM 27279</strain>
    </source>
</reference>
<comment type="caution">
    <text evidence="15">The sequence shown here is derived from an EMBL/GenBank/DDBJ whole genome shotgun (WGS) entry which is preliminary data.</text>
</comment>
<feature type="binding site" evidence="12">
    <location>
        <position position="161"/>
    </location>
    <ligand>
        <name>S-methyl-5'-thioadenosine</name>
        <dbReference type="ChEBI" id="CHEBI:17509"/>
    </ligand>
</feature>
<evidence type="ECO:0000256" key="10">
    <source>
        <dbReference type="ARBA" id="ARBA00023270"/>
    </source>
</evidence>
<comment type="function">
    <text evidence="12">Catalyzes the irreversible transfer of a propylamine group from the amino donor S-adenosylmethioninamine (decarboxy-AdoMet) to putrescine (1,4-diaminobutane) to yield spermidine.</text>
</comment>
<dbReference type="RefSeq" id="WP_143948643.1">
    <property type="nucleotide sequence ID" value="NZ_BAABMB010000006.1"/>
</dbReference>
<dbReference type="Pfam" id="PF02675">
    <property type="entry name" value="AdoMet_dc"/>
    <property type="match status" value="1"/>
</dbReference>
<evidence type="ECO:0000256" key="1">
    <source>
        <dbReference type="ARBA" id="ARBA00001928"/>
    </source>
</evidence>
<comment type="cofactor">
    <cofactor evidence="1">
        <name>pyruvate</name>
        <dbReference type="ChEBI" id="CHEBI:15361"/>
    </cofactor>
</comment>